<sequence length="187" mass="21467">MQTEQANVEYFFRLLYDLIFGAHGAGGDFYAVFFQHLWLWIIGVGYTLSAIGFFLIIFETVQLFELRQREEEYYSTLLVPPPAVPAGNTRWLHIQSLMGQTSPSAWREAITEADIMLDDILTDRGIEGANLGEKLKAADFLTLDDAWEAHKVRNQIAHQGSAFDLTETLAQRTIQRYQNVFREFRAI</sequence>
<evidence type="ECO:0000256" key="1">
    <source>
        <dbReference type="SAM" id="Phobius"/>
    </source>
</evidence>
<keyword evidence="1" id="KW-0472">Membrane</keyword>
<keyword evidence="1" id="KW-1133">Transmembrane helix</keyword>
<keyword evidence="1" id="KW-0812">Transmembrane</keyword>
<evidence type="ECO:0000313" key="2">
    <source>
        <dbReference type="EMBL" id="PIR82920.1"/>
    </source>
</evidence>
<organism evidence="2 3">
    <name type="scientific">Candidatus Kaiserbacteria bacterium CG10_big_fil_rev_8_21_14_0_10_56_12</name>
    <dbReference type="NCBI Taxonomy" id="1974611"/>
    <lineage>
        <taxon>Bacteria</taxon>
        <taxon>Candidatus Kaiseribacteriota</taxon>
    </lineage>
</organism>
<dbReference type="Proteomes" id="UP000230179">
    <property type="component" value="Unassembled WGS sequence"/>
</dbReference>
<evidence type="ECO:0000313" key="3">
    <source>
        <dbReference type="Proteomes" id="UP000230179"/>
    </source>
</evidence>
<accession>A0A2H0U987</accession>
<protein>
    <submittedName>
        <fullName evidence="2">Uncharacterized protein</fullName>
    </submittedName>
</protein>
<proteinExistence type="predicted"/>
<comment type="caution">
    <text evidence="2">The sequence shown here is derived from an EMBL/GenBank/DDBJ whole genome shotgun (WGS) entry which is preliminary data.</text>
</comment>
<gene>
    <name evidence="2" type="ORF">COU19_03220</name>
</gene>
<name>A0A2H0U987_9BACT</name>
<feature type="transmembrane region" description="Helical" evidence="1">
    <location>
        <begin position="37"/>
        <end position="58"/>
    </location>
</feature>
<reference evidence="3" key="1">
    <citation type="submission" date="2017-09" db="EMBL/GenBank/DDBJ databases">
        <title>Depth-based differentiation of microbial function through sediment-hosted aquifers and enrichment of novel symbionts in the deep terrestrial subsurface.</title>
        <authorList>
            <person name="Probst A.J."/>
            <person name="Ladd B."/>
            <person name="Jarett J.K."/>
            <person name="Geller-Mcgrath D.E."/>
            <person name="Sieber C.M.K."/>
            <person name="Emerson J.B."/>
            <person name="Anantharaman K."/>
            <person name="Thomas B.C."/>
            <person name="Malmstrom R."/>
            <person name="Stieglmeier M."/>
            <person name="Klingl A."/>
            <person name="Woyke T."/>
            <person name="Ryan C.M."/>
            <person name="Banfield J.F."/>
        </authorList>
    </citation>
    <scope>NUCLEOTIDE SEQUENCE [LARGE SCALE GENOMIC DNA]</scope>
</reference>
<dbReference type="AlphaFoldDB" id="A0A2H0U987"/>
<dbReference type="EMBL" id="PFBL01000024">
    <property type="protein sequence ID" value="PIR82920.1"/>
    <property type="molecule type" value="Genomic_DNA"/>
</dbReference>